<reference evidence="1 2" key="2">
    <citation type="journal article" date="2022" name="Mol. Ecol. Resour.">
        <title>The genomes of chicory, endive, great burdock and yacon provide insights into Asteraceae paleo-polyploidization history and plant inulin production.</title>
        <authorList>
            <person name="Fan W."/>
            <person name="Wang S."/>
            <person name="Wang H."/>
            <person name="Wang A."/>
            <person name="Jiang F."/>
            <person name="Liu H."/>
            <person name="Zhao H."/>
            <person name="Xu D."/>
            <person name="Zhang Y."/>
        </authorList>
    </citation>
    <scope>NUCLEOTIDE SEQUENCE [LARGE SCALE GENOMIC DNA]</scope>
    <source>
        <strain evidence="2">cv. Punajuju</strain>
        <tissue evidence="1">Leaves</tissue>
    </source>
</reference>
<dbReference type="Proteomes" id="UP001055811">
    <property type="component" value="Linkage Group LG08"/>
</dbReference>
<gene>
    <name evidence="1" type="ORF">L2E82_44575</name>
</gene>
<proteinExistence type="predicted"/>
<accession>A0ACB8ZQN8</accession>
<evidence type="ECO:0000313" key="2">
    <source>
        <dbReference type="Proteomes" id="UP001055811"/>
    </source>
</evidence>
<organism evidence="1 2">
    <name type="scientific">Cichorium intybus</name>
    <name type="common">Chicory</name>
    <dbReference type="NCBI Taxonomy" id="13427"/>
    <lineage>
        <taxon>Eukaryota</taxon>
        <taxon>Viridiplantae</taxon>
        <taxon>Streptophyta</taxon>
        <taxon>Embryophyta</taxon>
        <taxon>Tracheophyta</taxon>
        <taxon>Spermatophyta</taxon>
        <taxon>Magnoliopsida</taxon>
        <taxon>eudicotyledons</taxon>
        <taxon>Gunneridae</taxon>
        <taxon>Pentapetalae</taxon>
        <taxon>asterids</taxon>
        <taxon>campanulids</taxon>
        <taxon>Asterales</taxon>
        <taxon>Asteraceae</taxon>
        <taxon>Cichorioideae</taxon>
        <taxon>Cichorieae</taxon>
        <taxon>Cichoriinae</taxon>
        <taxon>Cichorium</taxon>
    </lineage>
</organism>
<sequence length="268" mass="30484">MSLSLLSYLQQSNSQAVQQHLRHLCSPPSLVALSFVEFDLEEMNLIMSMREGNLTEHLLPSTNSFFIRESRSSERDANVLLRGAVFRTFNINFLTYGALFCLGVLVALVNLVNNSVFLYLPVHPMPMETLPLKIFLIAMKPGFIHAVYSITTETVTGVSCLGITRGPVEYSDLILWNPLTGPMSFFLRDQSLLHLMSNGNLLIQHVDSLYALDMKKHTKDMVFNTRENMDRLYPYKIPPRGKYIETTVSPNRYMMCRGVGKKPELKLD</sequence>
<protein>
    <submittedName>
        <fullName evidence="1">Uncharacterized protein</fullName>
    </submittedName>
</protein>
<reference evidence="2" key="1">
    <citation type="journal article" date="2022" name="Mol. Ecol. Resour.">
        <title>The genomes of chicory, endive, great burdock and yacon provide insights into Asteraceae palaeo-polyploidization history and plant inulin production.</title>
        <authorList>
            <person name="Fan W."/>
            <person name="Wang S."/>
            <person name="Wang H."/>
            <person name="Wang A."/>
            <person name="Jiang F."/>
            <person name="Liu H."/>
            <person name="Zhao H."/>
            <person name="Xu D."/>
            <person name="Zhang Y."/>
        </authorList>
    </citation>
    <scope>NUCLEOTIDE SEQUENCE [LARGE SCALE GENOMIC DNA]</scope>
    <source>
        <strain evidence="2">cv. Punajuju</strain>
    </source>
</reference>
<keyword evidence="2" id="KW-1185">Reference proteome</keyword>
<comment type="caution">
    <text evidence="1">The sequence shown here is derived from an EMBL/GenBank/DDBJ whole genome shotgun (WGS) entry which is preliminary data.</text>
</comment>
<dbReference type="EMBL" id="CM042016">
    <property type="protein sequence ID" value="KAI3699965.1"/>
    <property type="molecule type" value="Genomic_DNA"/>
</dbReference>
<evidence type="ECO:0000313" key="1">
    <source>
        <dbReference type="EMBL" id="KAI3699965.1"/>
    </source>
</evidence>
<name>A0ACB8ZQN8_CICIN</name>